<dbReference type="EMBL" id="PGCK01000001">
    <property type="protein sequence ID" value="MCD1293605.1"/>
    <property type="molecule type" value="Genomic_DNA"/>
</dbReference>
<proteinExistence type="predicted"/>
<dbReference type="RefSeq" id="WP_230739645.1">
    <property type="nucleotide sequence ID" value="NZ_PGCK01000001.1"/>
</dbReference>
<sequence length="178" mass="19643">MAIKFFIVIFALWLSNILFVSIHEMGHGIMTAAFGGKICNIYVNPLGLDGSITHTVIPDALGANIVLSAGLGITTLALMVFYYLKLDLFVYVMAIRTIECAINLNPGSDMYTLMNSIGSNAFVIMALIVVINAYFAGQAFYNRCNTIERDIFDDRAKDMVKPALFLSIFLTPLISIKR</sequence>
<keyword evidence="1" id="KW-0472">Membrane</keyword>
<protein>
    <submittedName>
        <fullName evidence="2">Uncharacterized protein</fullName>
    </submittedName>
</protein>
<evidence type="ECO:0000313" key="3">
    <source>
        <dbReference type="Proteomes" id="UP001320159"/>
    </source>
</evidence>
<evidence type="ECO:0000256" key="1">
    <source>
        <dbReference type="SAM" id="Phobius"/>
    </source>
</evidence>
<accession>A0AAP2RCL6</accession>
<feature type="transmembrane region" description="Helical" evidence="1">
    <location>
        <begin position="29"/>
        <end position="48"/>
    </location>
</feature>
<dbReference type="Proteomes" id="UP001320159">
    <property type="component" value="Unassembled WGS sequence"/>
</dbReference>
<reference evidence="2 3" key="1">
    <citation type="submission" date="2017-11" db="EMBL/GenBank/DDBJ databases">
        <title>Isolation and Characterization of Family Methanocellaceae Species from Potential Methane Hydrate Area Offshore Southwestern Taiwan.</title>
        <authorList>
            <person name="Zhang W.-L."/>
            <person name="Chen W.-C."/>
            <person name="Lai M.-C."/>
            <person name="Chen S.-C."/>
        </authorList>
    </citation>
    <scope>NUCLEOTIDE SEQUENCE [LARGE SCALE GENOMIC DNA]</scope>
    <source>
        <strain evidence="2 3">CWC-04</strain>
    </source>
</reference>
<keyword evidence="1" id="KW-0812">Transmembrane</keyword>
<comment type="caution">
    <text evidence="2">The sequence shown here is derived from an EMBL/GenBank/DDBJ whole genome shotgun (WGS) entry which is preliminary data.</text>
</comment>
<gene>
    <name evidence="2" type="ORF">CUJ83_01155</name>
</gene>
<name>A0AAP2RCL6_9EURY</name>
<evidence type="ECO:0000313" key="2">
    <source>
        <dbReference type="EMBL" id="MCD1293605.1"/>
    </source>
</evidence>
<keyword evidence="1" id="KW-1133">Transmembrane helix</keyword>
<keyword evidence="3" id="KW-1185">Reference proteome</keyword>
<feature type="transmembrane region" description="Helical" evidence="1">
    <location>
        <begin position="117"/>
        <end position="137"/>
    </location>
</feature>
<organism evidence="2 3">
    <name type="scientific">Methanooceanicella nereidis</name>
    <dbReference type="NCBI Taxonomy" id="2052831"/>
    <lineage>
        <taxon>Archaea</taxon>
        <taxon>Methanobacteriati</taxon>
        <taxon>Methanobacteriota</taxon>
        <taxon>Stenosarchaea group</taxon>
        <taxon>Methanomicrobia</taxon>
        <taxon>Methanocellales</taxon>
        <taxon>Methanocellaceae</taxon>
        <taxon>Methanooceanicella</taxon>
    </lineage>
</organism>
<feature type="transmembrane region" description="Helical" evidence="1">
    <location>
        <begin position="60"/>
        <end position="84"/>
    </location>
</feature>
<dbReference type="AlphaFoldDB" id="A0AAP2RCL6"/>
<feature type="transmembrane region" description="Helical" evidence="1">
    <location>
        <begin position="5"/>
        <end position="23"/>
    </location>
</feature>